<evidence type="ECO:0000313" key="3">
    <source>
        <dbReference type="Proteomes" id="UP001241848"/>
    </source>
</evidence>
<evidence type="ECO:0000259" key="1">
    <source>
        <dbReference type="Pfam" id="PF16363"/>
    </source>
</evidence>
<reference evidence="2 3" key="1">
    <citation type="submission" date="2022-10" db="EMBL/GenBank/DDBJ databases">
        <title>Paenibacillus description and whole genome data of maize root bacterial community.</title>
        <authorList>
            <person name="Marton D."/>
            <person name="Farkas M."/>
            <person name="Cserhati M."/>
        </authorList>
    </citation>
    <scope>NUCLEOTIDE SEQUENCE [LARGE SCALE GENOMIC DNA]</scope>
    <source>
        <strain evidence="2 3">P96</strain>
    </source>
</reference>
<dbReference type="Gene3D" id="3.40.50.720">
    <property type="entry name" value="NAD(P)-binding Rossmann-like Domain"/>
    <property type="match status" value="1"/>
</dbReference>
<feature type="domain" description="NAD(P)-binding" evidence="1">
    <location>
        <begin position="4"/>
        <end position="300"/>
    </location>
</feature>
<evidence type="ECO:0000313" key="2">
    <source>
        <dbReference type="EMBL" id="MDP4096273.1"/>
    </source>
</evidence>
<keyword evidence="3" id="KW-1185">Reference proteome</keyword>
<dbReference type="PANTHER" id="PTHR43000">
    <property type="entry name" value="DTDP-D-GLUCOSE 4,6-DEHYDRATASE-RELATED"/>
    <property type="match status" value="1"/>
</dbReference>
<dbReference type="InterPro" id="IPR016040">
    <property type="entry name" value="NAD(P)-bd_dom"/>
</dbReference>
<keyword evidence="2" id="KW-0456">Lyase</keyword>
<dbReference type="Pfam" id="PF16363">
    <property type="entry name" value="GDP_Man_Dehyd"/>
    <property type="match status" value="1"/>
</dbReference>
<sequence>MKAFITGASGFVGSFLTESLLSKGLDVVGIARSKGFVNGQESAEWRCDVLDAGRLEAILRSYRPDYVIHLAAPAFIPASLKAPKPTYEIMFQGTLNLLECVRKLGLDSKILYVSSADVYGDSRKATLTEEDPCKPINPYSSAKACAELMCQQYFHSYGLDAVMARPFNHTGPGQSKDFVCSDFAAQIAGLTEYSEKKLYTGNIDVRRDFLDVRDVAEAYCRLLTDGRSGEIYNISSGYAVSIREIIGLLFNHAGIADYEIVQDPQKVRMHDIAVRAGDSSKLRRDTGWQPRHSLSETIQELLQHWKEQLH</sequence>
<accession>A0ABT9FNF6</accession>
<dbReference type="EMBL" id="JAPCKK010000011">
    <property type="protein sequence ID" value="MDP4096273.1"/>
    <property type="molecule type" value="Genomic_DNA"/>
</dbReference>
<comment type="caution">
    <text evidence="2">The sequence shown here is derived from an EMBL/GenBank/DDBJ whole genome shotgun (WGS) entry which is preliminary data.</text>
</comment>
<dbReference type="EC" id="4.2.1.47" evidence="2"/>
<dbReference type="Proteomes" id="UP001241848">
    <property type="component" value="Unassembled WGS sequence"/>
</dbReference>
<dbReference type="SUPFAM" id="SSF51735">
    <property type="entry name" value="NAD(P)-binding Rossmann-fold domains"/>
    <property type="match status" value="1"/>
</dbReference>
<dbReference type="RefSeq" id="WP_305753894.1">
    <property type="nucleotide sequence ID" value="NZ_JAPCKK010000011.1"/>
</dbReference>
<protein>
    <submittedName>
        <fullName evidence="2">GDP-mannose 4,6-dehydratase</fullName>
        <ecNumber evidence="2">4.2.1.47</ecNumber>
    </submittedName>
</protein>
<proteinExistence type="predicted"/>
<dbReference type="GO" id="GO:0008446">
    <property type="term" value="F:GDP-mannose 4,6-dehydratase activity"/>
    <property type="evidence" value="ECO:0007669"/>
    <property type="project" value="UniProtKB-EC"/>
</dbReference>
<gene>
    <name evidence="2" type="ORF">OIN60_05745</name>
</gene>
<dbReference type="InterPro" id="IPR036291">
    <property type="entry name" value="NAD(P)-bd_dom_sf"/>
</dbReference>
<dbReference type="Gene3D" id="3.90.25.10">
    <property type="entry name" value="UDP-galactose 4-epimerase, domain 1"/>
    <property type="match status" value="1"/>
</dbReference>
<name>A0ABT9FNF6_9BACL</name>
<organism evidence="2 3">
    <name type="scientific">Paenibacillus zeirhizosphaerae</name>
    <dbReference type="NCBI Taxonomy" id="2987519"/>
    <lineage>
        <taxon>Bacteria</taxon>
        <taxon>Bacillati</taxon>
        <taxon>Bacillota</taxon>
        <taxon>Bacilli</taxon>
        <taxon>Bacillales</taxon>
        <taxon>Paenibacillaceae</taxon>
        <taxon>Paenibacillus</taxon>
    </lineage>
</organism>